<evidence type="ECO:0000256" key="6">
    <source>
        <dbReference type="ARBA" id="ARBA00022723"/>
    </source>
</evidence>
<dbReference type="PANTHER" id="PTHR24300">
    <property type="entry name" value="CYTOCHROME P450 508A4-RELATED"/>
    <property type="match status" value="1"/>
</dbReference>
<reference evidence="15" key="1">
    <citation type="submission" date="2017-01" db="EMBL/GenBank/DDBJ databases">
        <title>Comparative genomics of anhydrobiosis in the tardigrade Hypsibius dujardini.</title>
        <authorList>
            <person name="Yoshida Y."/>
            <person name="Koutsovoulos G."/>
            <person name="Laetsch D."/>
            <person name="Stevens L."/>
            <person name="Kumar S."/>
            <person name="Horikawa D."/>
            <person name="Ishino K."/>
            <person name="Komine S."/>
            <person name="Tomita M."/>
            <person name="Blaxter M."/>
            <person name="Arakawa K."/>
        </authorList>
    </citation>
    <scope>NUCLEOTIDE SEQUENCE [LARGE SCALE GENOMIC DNA]</scope>
    <source>
        <strain evidence="15">Z151</strain>
    </source>
</reference>
<dbReference type="InterPro" id="IPR036396">
    <property type="entry name" value="Cyt_P450_sf"/>
</dbReference>
<dbReference type="GO" id="GO:0005506">
    <property type="term" value="F:iron ion binding"/>
    <property type="evidence" value="ECO:0007669"/>
    <property type="project" value="InterPro"/>
</dbReference>
<comment type="subcellular location">
    <subcellularLocation>
        <location evidence="3">Endoplasmic reticulum membrane</location>
        <topology evidence="3">Peripheral membrane protein</topology>
    </subcellularLocation>
    <subcellularLocation>
        <location evidence="2">Microsome membrane</location>
        <topology evidence="2">Peripheral membrane protein</topology>
    </subcellularLocation>
</comment>
<dbReference type="InterPro" id="IPR050182">
    <property type="entry name" value="Cytochrome_P450_fam2"/>
</dbReference>
<dbReference type="GO" id="GO:0006805">
    <property type="term" value="P:xenobiotic metabolic process"/>
    <property type="evidence" value="ECO:0007669"/>
    <property type="project" value="TreeGrafter"/>
</dbReference>
<evidence type="ECO:0000256" key="7">
    <source>
        <dbReference type="ARBA" id="ARBA00022824"/>
    </source>
</evidence>
<sequence>MLQIVVIIACGALIAYLARLIKPYVSAQIARSKGSLPGGPPSYPIIGTLGIDDDEPWALMTKWNNLYGKDGMFTFFLGPQLQVVITDAELVRTLLKDPRLDGRPDTNLKRIFSSHALAFSEGTVWKDIRRFEIMALKDFGRGSGSKNLLEEYCQQAATDLVADVQEEAARGAFSTRSAILKCVANSIATTLCSTALKSDDPRFARLTDNVNVVFTEGTTPNSPLNVFPWLTAIPPFRQQQANVVSRITETLQMMQEVLDEHRANFDPDNVRDFMDAYLKEQTRHVDEGSASSFTDRQLLFMSIEMYFAGLDATLATLQWGMLLLSSNPRVLAKCQEEIDRVLGSTVIPQYTERHLLPYCEAMMNEVSRIGTVDPFGLPHRCLEDTPILNYVIPKDATVIVNYHGIHMSEKLWKDPHTFRPERFLDDQGKFQANPNNLPFATGRRMCSGDNFAKMIVFISMVSLIQRFNFRRVDTKPWTEIKRINGVGVHPDEFMLTATVR</sequence>
<dbReference type="GO" id="GO:0005789">
    <property type="term" value="C:endoplasmic reticulum membrane"/>
    <property type="evidence" value="ECO:0007669"/>
    <property type="project" value="UniProtKB-SubCell"/>
</dbReference>
<evidence type="ECO:0000256" key="13">
    <source>
        <dbReference type="PIRSR" id="PIRSR602401-1"/>
    </source>
</evidence>
<keyword evidence="12" id="KW-0472">Membrane</keyword>
<dbReference type="GO" id="GO:0020037">
    <property type="term" value="F:heme binding"/>
    <property type="evidence" value="ECO:0007669"/>
    <property type="project" value="InterPro"/>
</dbReference>
<dbReference type="Pfam" id="PF00067">
    <property type="entry name" value="p450"/>
    <property type="match status" value="1"/>
</dbReference>
<dbReference type="InterPro" id="IPR001128">
    <property type="entry name" value="Cyt_P450"/>
</dbReference>
<dbReference type="GO" id="GO:0006082">
    <property type="term" value="P:organic acid metabolic process"/>
    <property type="evidence" value="ECO:0007669"/>
    <property type="project" value="TreeGrafter"/>
</dbReference>
<proteinExistence type="inferred from homology"/>
<dbReference type="EMBL" id="MTYJ01000169">
    <property type="protein sequence ID" value="OQV11507.1"/>
    <property type="molecule type" value="Genomic_DNA"/>
</dbReference>
<evidence type="ECO:0000313" key="15">
    <source>
        <dbReference type="Proteomes" id="UP000192578"/>
    </source>
</evidence>
<evidence type="ECO:0000256" key="10">
    <source>
        <dbReference type="ARBA" id="ARBA00023004"/>
    </source>
</evidence>
<comment type="similarity">
    <text evidence="4">Belongs to the cytochrome P450 family.</text>
</comment>
<keyword evidence="6 13" id="KW-0479">Metal-binding</keyword>
<dbReference type="PRINTS" id="PR00385">
    <property type="entry name" value="P450"/>
</dbReference>
<dbReference type="GO" id="GO:0016712">
    <property type="term" value="F:oxidoreductase activity, acting on paired donors, with incorporation or reduction of molecular oxygen, reduced flavin or flavoprotein as one donor, and incorporation of one atom of oxygen"/>
    <property type="evidence" value="ECO:0007669"/>
    <property type="project" value="TreeGrafter"/>
</dbReference>
<evidence type="ECO:0000256" key="8">
    <source>
        <dbReference type="ARBA" id="ARBA00022848"/>
    </source>
</evidence>
<evidence type="ECO:0000256" key="9">
    <source>
        <dbReference type="ARBA" id="ARBA00023002"/>
    </source>
</evidence>
<dbReference type="FunFam" id="1.10.630.10:FF:000238">
    <property type="entry name" value="Cytochrome P450 2A6"/>
    <property type="match status" value="1"/>
</dbReference>
<protein>
    <submittedName>
        <fullName evidence="14">Cytochrome P450 2J6</fullName>
    </submittedName>
</protein>
<evidence type="ECO:0000256" key="3">
    <source>
        <dbReference type="ARBA" id="ARBA00004406"/>
    </source>
</evidence>
<evidence type="ECO:0000313" key="14">
    <source>
        <dbReference type="EMBL" id="OQV11507.1"/>
    </source>
</evidence>
<dbReference type="PRINTS" id="PR00463">
    <property type="entry name" value="EP450I"/>
</dbReference>
<keyword evidence="5 13" id="KW-0349">Heme</keyword>
<feature type="binding site" description="axial binding residue" evidence="13">
    <location>
        <position position="446"/>
    </location>
    <ligand>
        <name>heme</name>
        <dbReference type="ChEBI" id="CHEBI:30413"/>
    </ligand>
    <ligandPart>
        <name>Fe</name>
        <dbReference type="ChEBI" id="CHEBI:18248"/>
    </ligandPart>
</feature>
<dbReference type="SUPFAM" id="SSF48264">
    <property type="entry name" value="Cytochrome P450"/>
    <property type="match status" value="1"/>
</dbReference>
<keyword evidence="10 13" id="KW-0408">Iron</keyword>
<accession>A0A1W0W8H9</accession>
<keyword evidence="15" id="KW-1185">Reference proteome</keyword>
<evidence type="ECO:0000256" key="4">
    <source>
        <dbReference type="ARBA" id="ARBA00010617"/>
    </source>
</evidence>
<evidence type="ECO:0000256" key="12">
    <source>
        <dbReference type="ARBA" id="ARBA00023136"/>
    </source>
</evidence>
<comment type="cofactor">
    <cofactor evidence="1 13">
        <name>heme</name>
        <dbReference type="ChEBI" id="CHEBI:30413"/>
    </cofactor>
</comment>
<evidence type="ECO:0000256" key="11">
    <source>
        <dbReference type="ARBA" id="ARBA00023033"/>
    </source>
</evidence>
<organism evidence="14 15">
    <name type="scientific">Hypsibius exemplaris</name>
    <name type="common">Freshwater tardigrade</name>
    <dbReference type="NCBI Taxonomy" id="2072580"/>
    <lineage>
        <taxon>Eukaryota</taxon>
        <taxon>Metazoa</taxon>
        <taxon>Ecdysozoa</taxon>
        <taxon>Tardigrada</taxon>
        <taxon>Eutardigrada</taxon>
        <taxon>Parachela</taxon>
        <taxon>Hypsibioidea</taxon>
        <taxon>Hypsibiidae</taxon>
        <taxon>Hypsibius</taxon>
    </lineage>
</organism>
<dbReference type="InterPro" id="IPR002401">
    <property type="entry name" value="Cyt_P450_E_grp-I"/>
</dbReference>
<comment type="caution">
    <text evidence="14">The sequence shown here is derived from an EMBL/GenBank/DDBJ whole genome shotgun (WGS) entry which is preliminary data.</text>
</comment>
<keyword evidence="8" id="KW-0492">Microsome</keyword>
<dbReference type="Proteomes" id="UP000192578">
    <property type="component" value="Unassembled WGS sequence"/>
</dbReference>
<dbReference type="Gene3D" id="1.10.630.10">
    <property type="entry name" value="Cytochrome P450"/>
    <property type="match status" value="1"/>
</dbReference>
<evidence type="ECO:0000256" key="2">
    <source>
        <dbReference type="ARBA" id="ARBA00004174"/>
    </source>
</evidence>
<evidence type="ECO:0000256" key="1">
    <source>
        <dbReference type="ARBA" id="ARBA00001971"/>
    </source>
</evidence>
<dbReference type="PANTHER" id="PTHR24300:SF403">
    <property type="entry name" value="CYTOCHROME P450 306A1"/>
    <property type="match status" value="1"/>
</dbReference>
<dbReference type="OrthoDB" id="1103324at2759"/>
<keyword evidence="11" id="KW-0503">Monooxygenase</keyword>
<evidence type="ECO:0000256" key="5">
    <source>
        <dbReference type="ARBA" id="ARBA00022617"/>
    </source>
</evidence>
<keyword evidence="7" id="KW-0256">Endoplasmic reticulum</keyword>
<name>A0A1W0W8H9_HYPEX</name>
<dbReference type="AlphaFoldDB" id="A0A1W0W8H9"/>
<keyword evidence="9" id="KW-0560">Oxidoreductase</keyword>
<dbReference type="GO" id="GO:0008395">
    <property type="term" value="F:steroid hydroxylase activity"/>
    <property type="evidence" value="ECO:0007669"/>
    <property type="project" value="TreeGrafter"/>
</dbReference>
<gene>
    <name evidence="14" type="ORF">BV898_14163</name>
</gene>